<dbReference type="RefSeq" id="WP_004619256.1">
    <property type="nucleotide sequence ID" value="NZ_ACXX02000006.1"/>
</dbReference>
<dbReference type="AlphaFoldDB" id="F1TD01"/>
<dbReference type="PANTHER" id="PTHR43273:SF8">
    <property type="entry name" value="RADICAL SAM DOMAIN PROTEIN"/>
    <property type="match status" value="1"/>
</dbReference>
<reference evidence="5" key="2">
    <citation type="submission" date="2011-01" db="EMBL/GenBank/DDBJ databases">
        <title>The Non-contiguous Finished genome of Clostridium papyrosolvens.</title>
        <authorList>
            <person name="Lucas S."/>
            <person name="Copeland A."/>
            <person name="Lapidus A."/>
            <person name="Cheng J.-F."/>
            <person name="Goodwin L."/>
            <person name="Pitluck S."/>
            <person name="Misra M."/>
            <person name="Chertkov O."/>
            <person name="Detter J.C."/>
            <person name="Han C."/>
            <person name="Tapia R."/>
            <person name="Land M."/>
            <person name="Hauser L."/>
            <person name="Kyrpides N."/>
            <person name="Ivanova N."/>
            <person name="Pagani I."/>
            <person name="Mouttaki H."/>
            <person name="He Z."/>
            <person name="Zhou J."/>
            <person name="Hemme C.L."/>
            <person name="Woyke T."/>
        </authorList>
    </citation>
    <scope>NUCLEOTIDE SEQUENCE [LARGE SCALE GENOMIC DNA]</scope>
    <source>
        <strain evidence="5">DSM 2782</strain>
    </source>
</reference>
<evidence type="ECO:0000256" key="3">
    <source>
        <dbReference type="ARBA" id="ARBA00023004"/>
    </source>
</evidence>
<proteinExistence type="predicted"/>
<dbReference type="EMBL" id="ACXX02000006">
    <property type="protein sequence ID" value="EGD47868.1"/>
    <property type="molecule type" value="Genomic_DNA"/>
</dbReference>
<comment type="caution">
    <text evidence="5">The sequence shown here is derived from an EMBL/GenBank/DDBJ whole genome shotgun (WGS) entry which is preliminary data.</text>
</comment>
<dbReference type="NCBIfam" id="TIGR04119">
    <property type="entry name" value="CXXX_matur"/>
    <property type="match status" value="1"/>
</dbReference>
<dbReference type="Pfam" id="PF13353">
    <property type="entry name" value="Fer4_12"/>
    <property type="match status" value="1"/>
</dbReference>
<keyword evidence="1" id="KW-0949">S-adenosyl-L-methionine</keyword>
<dbReference type="STRING" id="588581.Cpap_2272"/>
<dbReference type="Proteomes" id="UP000003860">
    <property type="component" value="Unassembled WGS sequence"/>
</dbReference>
<keyword evidence="2" id="KW-0479">Metal-binding</keyword>
<dbReference type="OrthoDB" id="1737006at2"/>
<dbReference type="SFLD" id="SFLDS00029">
    <property type="entry name" value="Radical_SAM"/>
    <property type="match status" value="1"/>
</dbReference>
<dbReference type="NCBIfam" id="TIGR04115">
    <property type="entry name" value="rSAM_Cxxx_rpt"/>
    <property type="match status" value="1"/>
</dbReference>
<name>F1TD01_9FIRM</name>
<keyword evidence="6" id="KW-1185">Reference proteome</keyword>
<dbReference type="InterPro" id="IPR023867">
    <property type="entry name" value="Sulphatase_maturase_rSAM"/>
</dbReference>
<dbReference type="InterPro" id="IPR026401">
    <property type="entry name" value="CXXX_matur"/>
</dbReference>
<dbReference type="eggNOG" id="COG0641">
    <property type="taxonomic scope" value="Bacteria"/>
</dbReference>
<dbReference type="Gene3D" id="3.20.20.70">
    <property type="entry name" value="Aldolase class I"/>
    <property type="match status" value="2"/>
</dbReference>
<keyword evidence="4" id="KW-0411">Iron-sulfur</keyword>
<dbReference type="PANTHER" id="PTHR43273">
    <property type="entry name" value="ANAEROBIC SULFATASE-MATURATING ENZYME HOMOLOG ASLB-RELATED"/>
    <property type="match status" value="1"/>
</dbReference>
<dbReference type="InterPro" id="IPR058240">
    <property type="entry name" value="rSAM_sf"/>
</dbReference>
<dbReference type="InterPro" id="IPR007197">
    <property type="entry name" value="rSAM"/>
</dbReference>
<dbReference type="InterPro" id="IPR026412">
    <property type="entry name" value="rSAM_Cxxx_rpt"/>
</dbReference>
<dbReference type="SUPFAM" id="SSF102114">
    <property type="entry name" value="Radical SAM enzymes"/>
    <property type="match status" value="1"/>
</dbReference>
<dbReference type="SFLD" id="SFLDG01384">
    <property type="entry name" value="thioether_bond_formation_requi"/>
    <property type="match status" value="1"/>
</dbReference>
<reference evidence="5" key="1">
    <citation type="submission" date="2009-07" db="EMBL/GenBank/DDBJ databases">
        <authorList>
            <consortium name="US DOE Joint Genome Institute (JGI-PGF)"/>
            <person name="Lucas S."/>
            <person name="Copeland A."/>
            <person name="Lapidus A."/>
            <person name="Glavina del Rio T."/>
            <person name="Tice H."/>
            <person name="Bruce D."/>
            <person name="Goodwin L."/>
            <person name="Pitluck S."/>
            <person name="Larimer F."/>
            <person name="Land M.L."/>
            <person name="Mouttaki H."/>
            <person name="He Z."/>
            <person name="Zhou J."/>
            <person name="Hemme C.L."/>
        </authorList>
    </citation>
    <scope>NUCLEOTIDE SEQUENCE [LARGE SCALE GENOMIC DNA]</scope>
    <source>
        <strain evidence="5">DSM 2782</strain>
    </source>
</reference>
<dbReference type="InterPro" id="IPR013785">
    <property type="entry name" value="Aldolase_TIM"/>
</dbReference>
<evidence type="ECO:0000256" key="4">
    <source>
        <dbReference type="ARBA" id="ARBA00023014"/>
    </source>
</evidence>
<dbReference type="GO" id="GO:0016491">
    <property type="term" value="F:oxidoreductase activity"/>
    <property type="evidence" value="ECO:0007669"/>
    <property type="project" value="InterPro"/>
</dbReference>
<evidence type="ECO:0000313" key="5">
    <source>
        <dbReference type="EMBL" id="EGD47868.1"/>
    </source>
</evidence>
<organism evidence="5 6">
    <name type="scientific">Ruminiclostridium papyrosolvens DSM 2782</name>
    <dbReference type="NCBI Taxonomy" id="588581"/>
    <lineage>
        <taxon>Bacteria</taxon>
        <taxon>Bacillati</taxon>
        <taxon>Bacillota</taxon>
        <taxon>Clostridia</taxon>
        <taxon>Eubacteriales</taxon>
        <taxon>Oscillospiraceae</taxon>
        <taxon>Ruminiclostridium</taxon>
    </lineage>
</organism>
<protein>
    <submittedName>
        <fullName evidence="5">Radical SAM domain protein</fullName>
    </submittedName>
</protein>
<sequence>MESITEIKMGNLNPVWNGLDGKPKTITFCVTEDCNLACKYCYMTGKNSLKKMTFETAKKVVDYLLSERDTFNDKSVVWEFIGGEAFVEIELVDRITDYIKQQMFLLDHPWFNSYRLSFSSNGLLYGTPAVQKYIKKNIAHLSIGLSVDGNKIKHDLQRVKPDGSGSYDDVIKNVPLWLSQFPASSSKATFAHDDIPYLKDSIISLWDIGIKSVAANVVFEDVWKEGDDLIMEQQLRELADYVLENKLWDKYSVRFFDPYIGNPLTEEEINKNYCGAGKMLAIDCDGNFFPCIRFYTISLNNKKAICVGNADSGINQDKLRPFHALSLKTQSSLECVKCEVASGCAWCQGCNYDMADTDTIYQRATYLCNMHKATVRANKYFWEKFEKLTGLPSERTKLSADREHEKKRYLQFITSDNITPHCSYRNTKSTKNIMTPELLKQGITFCEKNGYTPVFLGTPQGLDEANIKEYLTIDKAGQAGNAISVYDNCADNPDEEAPGILLLNRYNIHNLYELIEQLAGTVYRINLELEDINDWNAQDVQEYRTQLNKIVDFIAEKYAQGEELEINVLTDIWNLKSMKNCDAGTNTFSLAPNGRIYICPAFYFDDPDCHIGNIIDGINIKNDQLLKLENSPICSLCDVYNCNRCKYLNKKMTNEINIPSKIQCELSHIEREHSMNLQRKLKEYSFYKFENTLSEIDYNDPLEKLLKI</sequence>
<evidence type="ECO:0000313" key="6">
    <source>
        <dbReference type="Proteomes" id="UP000003860"/>
    </source>
</evidence>
<evidence type="ECO:0000256" key="1">
    <source>
        <dbReference type="ARBA" id="ARBA00022691"/>
    </source>
</evidence>
<keyword evidence="3" id="KW-0408">Iron</keyword>
<evidence type="ECO:0000256" key="2">
    <source>
        <dbReference type="ARBA" id="ARBA00022723"/>
    </source>
</evidence>
<dbReference type="SFLD" id="SFLDG01067">
    <property type="entry name" value="SPASM/twitch_domain_containing"/>
    <property type="match status" value="1"/>
</dbReference>
<dbReference type="SFLD" id="SFLDG01386">
    <property type="entry name" value="main_SPASM_domain-containing"/>
    <property type="match status" value="1"/>
</dbReference>
<gene>
    <name evidence="5" type="ORF">Cpap_2272</name>
</gene>
<accession>F1TD01</accession>